<proteinExistence type="inferred from homology"/>
<evidence type="ECO:0000313" key="6">
    <source>
        <dbReference type="EMBL" id="SDH91028.1"/>
    </source>
</evidence>
<reference evidence="6 7" key="1">
    <citation type="submission" date="2016-10" db="EMBL/GenBank/DDBJ databases">
        <authorList>
            <person name="de Groot N.N."/>
        </authorList>
    </citation>
    <scope>NUCLEOTIDE SEQUENCE [LARGE SCALE GENOMIC DNA]</scope>
    <source>
        <strain evidence="6 7">CGMCC 1.5058</strain>
    </source>
</reference>
<accession>A0A1G8G9F0</accession>
<sequence length="153" mass="17275">MGKMLSSIKNMMGFEDEELYDDYDQEEYEEEEMETPKESYSVLGRRREQKEVNKVVNLHGGQTKVHIIKPNTFDEAPQISDSLKANKIVVVNTSGLEPRTAQRLLDFIAGSTYALGGDLQEVENGVYVLSPSTVEVSREAKEESSLKGLLNWK</sequence>
<keyword evidence="1 5" id="KW-0132">Cell division</keyword>
<dbReference type="GO" id="GO:0005737">
    <property type="term" value="C:cytoplasm"/>
    <property type="evidence" value="ECO:0007669"/>
    <property type="project" value="UniProtKB-SubCell"/>
</dbReference>
<dbReference type="Pfam" id="PF04472">
    <property type="entry name" value="SepF"/>
    <property type="match status" value="1"/>
</dbReference>
<dbReference type="InterPro" id="IPR023052">
    <property type="entry name" value="Cell_div_SepF"/>
</dbReference>
<evidence type="ECO:0000313" key="7">
    <source>
        <dbReference type="Proteomes" id="UP000183255"/>
    </source>
</evidence>
<dbReference type="RefSeq" id="WP_031572891.1">
    <property type="nucleotide sequence ID" value="NZ_DAMANS010000021.1"/>
</dbReference>
<dbReference type="PANTHER" id="PTHR35798">
    <property type="entry name" value="CELL DIVISION PROTEIN SEPF"/>
    <property type="match status" value="1"/>
</dbReference>
<dbReference type="GO" id="GO:0043093">
    <property type="term" value="P:FtsZ-dependent cytokinesis"/>
    <property type="evidence" value="ECO:0007669"/>
    <property type="project" value="UniProtKB-UniRule"/>
</dbReference>
<gene>
    <name evidence="5" type="primary">sepF</name>
    <name evidence="6" type="ORF">SAMN05421804_101184</name>
</gene>
<keyword evidence="2 5" id="KW-0717">Septation</keyword>
<dbReference type="EMBL" id="FNDZ01000001">
    <property type="protein sequence ID" value="SDH91028.1"/>
    <property type="molecule type" value="Genomic_DNA"/>
</dbReference>
<dbReference type="PANTHER" id="PTHR35798:SF1">
    <property type="entry name" value="CELL DIVISION PROTEIN SEPF"/>
    <property type="match status" value="1"/>
</dbReference>
<dbReference type="InterPro" id="IPR038594">
    <property type="entry name" value="SepF-like_sf"/>
</dbReference>
<keyword evidence="5" id="KW-0963">Cytoplasm</keyword>
<dbReference type="InterPro" id="IPR007561">
    <property type="entry name" value="Cell_div_SepF/SepF-rel"/>
</dbReference>
<dbReference type="Gene3D" id="3.30.110.150">
    <property type="entry name" value="SepF-like protein"/>
    <property type="match status" value="1"/>
</dbReference>
<protein>
    <recommendedName>
        <fullName evidence="5">Cell division protein SepF</fullName>
    </recommendedName>
</protein>
<evidence type="ECO:0000256" key="4">
    <source>
        <dbReference type="ARBA" id="ARBA00044936"/>
    </source>
</evidence>
<dbReference type="GO" id="GO:0000917">
    <property type="term" value="P:division septum assembly"/>
    <property type="evidence" value="ECO:0007669"/>
    <property type="project" value="UniProtKB-KW"/>
</dbReference>
<organism evidence="6 7">
    <name type="scientific">Proteiniclasticum ruminis</name>
    <dbReference type="NCBI Taxonomy" id="398199"/>
    <lineage>
        <taxon>Bacteria</taxon>
        <taxon>Bacillati</taxon>
        <taxon>Bacillota</taxon>
        <taxon>Clostridia</taxon>
        <taxon>Eubacteriales</taxon>
        <taxon>Clostridiaceae</taxon>
        <taxon>Proteiniclasticum</taxon>
    </lineage>
</organism>
<dbReference type="Proteomes" id="UP000183255">
    <property type="component" value="Unassembled WGS sequence"/>
</dbReference>
<evidence type="ECO:0000256" key="1">
    <source>
        <dbReference type="ARBA" id="ARBA00022618"/>
    </source>
</evidence>
<comment type="similarity">
    <text evidence="5">Belongs to the SepF family.</text>
</comment>
<dbReference type="AlphaFoldDB" id="A0A1G8G9F0"/>
<comment type="subcellular location">
    <subcellularLocation>
        <location evidence="5">Cytoplasm</location>
    </subcellularLocation>
    <text evidence="5">Localizes to the division site, in a FtsZ-dependent manner.</text>
</comment>
<name>A0A1G8G9F0_9CLOT</name>
<keyword evidence="3 5" id="KW-0131">Cell cycle</keyword>
<evidence type="ECO:0000256" key="3">
    <source>
        <dbReference type="ARBA" id="ARBA00023306"/>
    </source>
</evidence>
<evidence type="ECO:0000256" key="2">
    <source>
        <dbReference type="ARBA" id="ARBA00023210"/>
    </source>
</evidence>
<dbReference type="HAMAP" id="MF_01197">
    <property type="entry name" value="SepF"/>
    <property type="match status" value="1"/>
</dbReference>
<comment type="function">
    <text evidence="4 5">Cell division protein that is part of the divisome complex and is recruited early to the Z-ring. Probably stimulates Z-ring formation, perhaps through the cross-linking of FtsZ protofilaments. Its function overlaps with FtsA.</text>
</comment>
<comment type="subunit">
    <text evidence="5">Homodimer. Interacts with FtsZ.</text>
</comment>
<evidence type="ECO:0000256" key="5">
    <source>
        <dbReference type="HAMAP-Rule" id="MF_01197"/>
    </source>
</evidence>